<dbReference type="Pfam" id="PF24883">
    <property type="entry name" value="NPHP3_N"/>
    <property type="match status" value="1"/>
</dbReference>
<keyword evidence="4" id="KW-1185">Reference proteome</keyword>
<dbReference type="InterPro" id="IPR056884">
    <property type="entry name" value="NPHP3-like_N"/>
</dbReference>
<name>A0A0D2F1S2_9EURO</name>
<dbReference type="SUPFAM" id="SSF52540">
    <property type="entry name" value="P-loop containing nucleoside triphosphate hydrolases"/>
    <property type="match status" value="1"/>
</dbReference>
<dbReference type="EMBL" id="KN847317">
    <property type="protein sequence ID" value="KIW61898.1"/>
    <property type="molecule type" value="Genomic_DNA"/>
</dbReference>
<organism evidence="3 4">
    <name type="scientific">Exophiala xenobiotica</name>
    <dbReference type="NCBI Taxonomy" id="348802"/>
    <lineage>
        <taxon>Eukaryota</taxon>
        <taxon>Fungi</taxon>
        <taxon>Dikarya</taxon>
        <taxon>Ascomycota</taxon>
        <taxon>Pezizomycotina</taxon>
        <taxon>Eurotiomycetes</taxon>
        <taxon>Chaetothyriomycetidae</taxon>
        <taxon>Chaetothyriales</taxon>
        <taxon>Herpotrichiellaceae</taxon>
        <taxon>Exophiala</taxon>
    </lineage>
</organism>
<dbReference type="PANTHER" id="PTHR10039">
    <property type="entry name" value="AMELOGENIN"/>
    <property type="match status" value="1"/>
</dbReference>
<evidence type="ECO:0000256" key="1">
    <source>
        <dbReference type="ARBA" id="ARBA00022737"/>
    </source>
</evidence>
<dbReference type="GeneID" id="25323877"/>
<feature type="domain" description="Nephrocystin 3-like N-terminal" evidence="2">
    <location>
        <begin position="87"/>
        <end position="210"/>
    </location>
</feature>
<accession>A0A0D2F1S2</accession>
<evidence type="ECO:0000313" key="3">
    <source>
        <dbReference type="EMBL" id="KIW61898.1"/>
    </source>
</evidence>
<dbReference type="RefSeq" id="XP_013322482.1">
    <property type="nucleotide sequence ID" value="XM_013467028.1"/>
</dbReference>
<sequence>MMTMDSSHIDHRWSNSGMSSYGGQNTYNNSTFHVTRPVNRESTESGIRSMEADYDMDTDTDGDNAGLQTLHTEDYKSDLANGVPLDGTCGLVLNTPEFKNWYENKSSTVLIVVGCPGVGKTVLAKFLIEHLDTCGSAEEVTIYYFCGPRENPSTAAPILGCLIHQCVRKVDRIWKMHVEKSYRSLGQNLSNSFGELWVIFRNIMSGPRFDERKRLLDKISEHMSTNLGASRADRNQMRWRLFFTSRPGIKSRLSCIRGYRVLDFNDSEGTTKNESDIEKSIVDGIRRLPNYPTGLQESLKEGLIAKADGNFRWRSCMLEAFDNTTIRDEERLWDLPLPKMDTMFTSLVNGVEAEHVCFIEWVELAYRPLSVTELSLAAHINPDETPKVRRMYVSTLLLTQAAQIGQVAQLDILLKHDDIDPNSGDTYGWTALSWSARNGHGEFVRRLLDDERLQVNLKDSQKRTALMWAASEGRVEETKLLLGRPDIDIDARDDNGKTAE</sequence>
<dbReference type="SMART" id="SM00248">
    <property type="entry name" value="ANK"/>
    <property type="match status" value="2"/>
</dbReference>
<dbReference type="STRING" id="348802.A0A0D2F1S2"/>
<dbReference type="OrthoDB" id="163438at2759"/>
<dbReference type="InterPro" id="IPR002110">
    <property type="entry name" value="Ankyrin_rpt"/>
</dbReference>
<dbReference type="SUPFAM" id="SSF48403">
    <property type="entry name" value="Ankyrin repeat"/>
    <property type="match status" value="1"/>
</dbReference>
<protein>
    <recommendedName>
        <fullName evidence="2">Nephrocystin 3-like N-terminal domain-containing protein</fullName>
    </recommendedName>
</protein>
<evidence type="ECO:0000259" key="2">
    <source>
        <dbReference type="Pfam" id="PF24883"/>
    </source>
</evidence>
<dbReference type="Proteomes" id="UP000054342">
    <property type="component" value="Unassembled WGS sequence"/>
</dbReference>
<dbReference type="Gene3D" id="1.25.40.20">
    <property type="entry name" value="Ankyrin repeat-containing domain"/>
    <property type="match status" value="1"/>
</dbReference>
<keyword evidence="1" id="KW-0677">Repeat</keyword>
<dbReference type="Gene3D" id="3.40.50.300">
    <property type="entry name" value="P-loop containing nucleotide triphosphate hydrolases"/>
    <property type="match status" value="1"/>
</dbReference>
<evidence type="ECO:0000313" key="4">
    <source>
        <dbReference type="Proteomes" id="UP000054342"/>
    </source>
</evidence>
<dbReference type="AlphaFoldDB" id="A0A0D2F1S2"/>
<gene>
    <name evidence="3" type="ORF">PV05_01969</name>
</gene>
<dbReference type="Pfam" id="PF12796">
    <property type="entry name" value="Ank_2"/>
    <property type="match status" value="1"/>
</dbReference>
<dbReference type="InterPro" id="IPR027417">
    <property type="entry name" value="P-loop_NTPase"/>
</dbReference>
<dbReference type="HOGENOM" id="CLU_545160_0_0_1"/>
<reference evidence="3 4" key="1">
    <citation type="submission" date="2015-01" db="EMBL/GenBank/DDBJ databases">
        <title>The Genome Sequence of Exophiala xenobiotica CBS118157.</title>
        <authorList>
            <consortium name="The Broad Institute Genomics Platform"/>
            <person name="Cuomo C."/>
            <person name="de Hoog S."/>
            <person name="Gorbushina A."/>
            <person name="Stielow B."/>
            <person name="Teixiera M."/>
            <person name="Abouelleil A."/>
            <person name="Chapman S.B."/>
            <person name="Priest M."/>
            <person name="Young S.K."/>
            <person name="Wortman J."/>
            <person name="Nusbaum C."/>
            <person name="Birren B."/>
        </authorList>
    </citation>
    <scope>NUCLEOTIDE SEQUENCE [LARGE SCALE GENOMIC DNA]</scope>
    <source>
        <strain evidence="3 4">CBS 118157</strain>
    </source>
</reference>
<proteinExistence type="predicted"/>
<dbReference type="InterPro" id="IPR036770">
    <property type="entry name" value="Ankyrin_rpt-contain_sf"/>
</dbReference>